<protein>
    <submittedName>
        <fullName evidence="1">Uncharacterized protein</fullName>
    </submittedName>
</protein>
<dbReference type="Pfam" id="PF20505">
    <property type="entry name" value="DUF6731"/>
    <property type="match status" value="1"/>
</dbReference>
<gene>
    <name evidence="1" type="ORF">MCOL2_01545</name>
</gene>
<dbReference type="Proteomes" id="UP000019241">
    <property type="component" value="Unassembled WGS sequence"/>
</dbReference>
<reference evidence="1 2" key="1">
    <citation type="submission" date="2012-12" db="EMBL/GenBank/DDBJ databases">
        <title>Novel taxa of Listeriaceae from agricultural environments in the United States.</title>
        <authorList>
            <person name="den Bakker H.C."/>
            <person name="Allred A."/>
            <person name="Warchocki S."/>
            <person name="Wright E.M."/>
            <person name="Burrell A."/>
            <person name="Nightingale K.K."/>
            <person name="Kephart D."/>
            <person name="Wiedmann M."/>
        </authorList>
    </citation>
    <scope>NUCLEOTIDE SEQUENCE [LARGE SCALE GENOMIC DNA]</scope>
    <source>
        <strain evidence="1 2">FSL S10-1203</strain>
    </source>
</reference>
<name>W7E2H4_9LIST</name>
<evidence type="ECO:0000313" key="1">
    <source>
        <dbReference type="EMBL" id="EUJ64838.1"/>
    </source>
</evidence>
<dbReference type="PATRIC" id="fig|1265822.4.peg.315"/>
<organism evidence="1 2">
    <name type="scientific">Listeria fleischmannii FSL S10-1203</name>
    <dbReference type="NCBI Taxonomy" id="1265822"/>
    <lineage>
        <taxon>Bacteria</taxon>
        <taxon>Bacillati</taxon>
        <taxon>Bacillota</taxon>
        <taxon>Bacilli</taxon>
        <taxon>Bacillales</taxon>
        <taxon>Listeriaceae</taxon>
        <taxon>Listeria</taxon>
    </lineage>
</organism>
<comment type="caution">
    <text evidence="1">The sequence shown here is derived from an EMBL/GenBank/DDBJ whole genome shotgun (WGS) entry which is preliminary data.</text>
</comment>
<dbReference type="RefSeq" id="WP_128080290.1">
    <property type="nucleotide sequence ID" value="NZ_AODM01000005.1"/>
</dbReference>
<sequence>MRYQYQQMARKSQNLKLMRSEKIIETIEKDHELYTKAEISGKDSEDMSIEKFDLLKGKLRIQRFYNVPAKQFLNPNTVLDDITANYTRSYRDEVMKNIR</sequence>
<evidence type="ECO:0000313" key="2">
    <source>
        <dbReference type="Proteomes" id="UP000019241"/>
    </source>
</evidence>
<dbReference type="InterPro" id="IPR046618">
    <property type="entry name" value="DUF6731"/>
</dbReference>
<dbReference type="EMBL" id="AODM01000005">
    <property type="protein sequence ID" value="EUJ64838.1"/>
    <property type="molecule type" value="Genomic_DNA"/>
</dbReference>
<dbReference type="AlphaFoldDB" id="W7E2H4"/>
<accession>W7E2H4</accession>
<proteinExistence type="predicted"/>